<dbReference type="InterPro" id="IPR052036">
    <property type="entry name" value="Hydrolase/PRTase-associated"/>
</dbReference>
<proteinExistence type="predicted"/>
<gene>
    <name evidence="2" type="ORF">AB8O55_29730</name>
</gene>
<dbReference type="EC" id="3.1.1.-" evidence="2"/>
<sequence length="401" mass="43028">MPPPTDARVRSWLADRAVALDADPAPLRRVWDGVRVFGLGEAVHGAGEFFARKHRLIEFLVTELGVRVVAMEAAGSAARAVDDYVVRGVGDPAEVLAGLGFWTWNTAEVLALLEWLRAHNAARDLAQRVRFTGIDPQLPGSSATARAAVDSVRDFLAAAAPESAARHADDLEAVAGSRVTGPALPPSVLRTAEDVAGIAHARSAPEPVREHAAHLVRAARLATADRSGPDSVYSVRDRLMAEAVAEAAGSGPVAVWAHNGHLRSGSAVDGVLPMGAHLRRRFGAGYYALGLVFGSGRFWARRARWSRRTPTRPVEHRRGPAPPVTAEGRLAAAHLGDHLVDLRDDDPPPAAAEWLRSRTWTRQHGAVESPFYRLGYTPTVLAEDYDGLVLVERITPSTLLG</sequence>
<dbReference type="RefSeq" id="WP_345368064.1">
    <property type="nucleotide sequence ID" value="NZ_BAABII010000024.1"/>
</dbReference>
<keyword evidence="3" id="KW-1185">Reference proteome</keyword>
<dbReference type="PANTHER" id="PTHR31299">
    <property type="entry name" value="ESTERASE, PUTATIVE (AFU_ORTHOLOGUE AFUA_1G05850)-RELATED"/>
    <property type="match status" value="1"/>
</dbReference>
<protein>
    <submittedName>
        <fullName evidence="2">Erythromycin esterase family protein</fullName>
        <ecNumber evidence="2">3.1.1.-</ecNumber>
    </submittedName>
</protein>
<evidence type="ECO:0000313" key="3">
    <source>
        <dbReference type="Proteomes" id="UP001564626"/>
    </source>
</evidence>
<keyword evidence="1" id="KW-0812">Transmembrane</keyword>
<dbReference type="Proteomes" id="UP001564626">
    <property type="component" value="Unassembled WGS sequence"/>
</dbReference>
<name>A0ABV4CSX6_9PSEU</name>
<dbReference type="CDD" id="cd14728">
    <property type="entry name" value="Ere-like"/>
    <property type="match status" value="1"/>
</dbReference>
<keyword evidence="2" id="KW-0378">Hydrolase</keyword>
<dbReference type="Gene3D" id="3.40.1660.10">
    <property type="entry name" value="EreA-like (biosynthetic domain)"/>
    <property type="match status" value="1"/>
</dbReference>
<reference evidence="2 3" key="1">
    <citation type="submission" date="2024-08" db="EMBL/GenBank/DDBJ databases">
        <title>Genome mining of Saccharopolyspora cebuensis PGLac3 from Nigerian medicinal plant.</title>
        <authorList>
            <person name="Ezeobiora C.E."/>
            <person name="Igbokwe N.H."/>
            <person name="Amin D.H."/>
            <person name="Mendie U.E."/>
        </authorList>
    </citation>
    <scope>NUCLEOTIDE SEQUENCE [LARGE SCALE GENOMIC DNA]</scope>
    <source>
        <strain evidence="2 3">PGLac3</strain>
    </source>
</reference>
<dbReference type="GO" id="GO:0016787">
    <property type="term" value="F:hydrolase activity"/>
    <property type="evidence" value="ECO:0007669"/>
    <property type="project" value="UniProtKB-KW"/>
</dbReference>
<dbReference type="Gene3D" id="1.20.1440.30">
    <property type="entry name" value="Biosynthetic Protein domain"/>
    <property type="match status" value="1"/>
</dbReference>
<organism evidence="2 3">
    <name type="scientific">Saccharopolyspora cebuensis</name>
    <dbReference type="NCBI Taxonomy" id="418759"/>
    <lineage>
        <taxon>Bacteria</taxon>
        <taxon>Bacillati</taxon>
        <taxon>Actinomycetota</taxon>
        <taxon>Actinomycetes</taxon>
        <taxon>Pseudonocardiales</taxon>
        <taxon>Pseudonocardiaceae</taxon>
        <taxon>Saccharopolyspora</taxon>
    </lineage>
</organism>
<dbReference type="Pfam" id="PF05139">
    <property type="entry name" value="Erythro_esteras"/>
    <property type="match status" value="1"/>
</dbReference>
<feature type="transmembrane region" description="Helical" evidence="1">
    <location>
        <begin position="282"/>
        <end position="300"/>
    </location>
</feature>
<dbReference type="EMBL" id="JBGEHV010000111">
    <property type="protein sequence ID" value="MEY8043608.1"/>
    <property type="molecule type" value="Genomic_DNA"/>
</dbReference>
<dbReference type="Gene3D" id="3.30.1870.10">
    <property type="entry name" value="EreA-like, domain 2"/>
    <property type="match status" value="1"/>
</dbReference>
<dbReference type="InterPro" id="IPR007815">
    <property type="entry name" value="Emycin_Estase"/>
</dbReference>
<keyword evidence="1" id="KW-1133">Transmembrane helix</keyword>
<dbReference type="PANTHER" id="PTHR31299:SF0">
    <property type="entry name" value="ESTERASE, PUTATIVE (AFU_ORTHOLOGUE AFUA_1G05850)-RELATED"/>
    <property type="match status" value="1"/>
</dbReference>
<keyword evidence="1" id="KW-0472">Membrane</keyword>
<comment type="caution">
    <text evidence="2">The sequence shown here is derived from an EMBL/GenBank/DDBJ whole genome shotgun (WGS) entry which is preliminary data.</text>
</comment>
<evidence type="ECO:0000313" key="2">
    <source>
        <dbReference type="EMBL" id="MEY8043608.1"/>
    </source>
</evidence>
<accession>A0ABV4CSX6</accession>
<evidence type="ECO:0000256" key="1">
    <source>
        <dbReference type="SAM" id="Phobius"/>
    </source>
</evidence>
<dbReference type="SUPFAM" id="SSF159501">
    <property type="entry name" value="EreA/ChaN-like"/>
    <property type="match status" value="1"/>
</dbReference>